<dbReference type="Proteomes" id="UP000451233">
    <property type="component" value="Unassembled WGS sequence"/>
</dbReference>
<dbReference type="AlphaFoldDB" id="A0A7K1Y2K2"/>
<dbReference type="PANTHER" id="PTHR45947">
    <property type="entry name" value="SULFOQUINOVOSYL TRANSFERASE SQD2"/>
    <property type="match status" value="1"/>
</dbReference>
<accession>A0A7K1Y2K2</accession>
<reference evidence="2 3" key="1">
    <citation type="submission" date="2019-11" db="EMBL/GenBank/DDBJ databases">
        <title>Pedobacter sp. HMF7056 Genome sequencing and assembly.</title>
        <authorList>
            <person name="Kang H."/>
            <person name="Kim H."/>
            <person name="Joh K."/>
        </authorList>
    </citation>
    <scope>NUCLEOTIDE SEQUENCE [LARGE SCALE GENOMIC DNA]</scope>
    <source>
        <strain evidence="2 3">HMF7056</strain>
    </source>
</reference>
<keyword evidence="3" id="KW-1185">Reference proteome</keyword>
<dbReference type="Pfam" id="PF00534">
    <property type="entry name" value="Glycos_transf_1"/>
    <property type="match status" value="1"/>
</dbReference>
<proteinExistence type="predicted"/>
<dbReference type="RefSeq" id="WP_160908451.1">
    <property type="nucleotide sequence ID" value="NZ_WVHS01000005.1"/>
</dbReference>
<evidence type="ECO:0000259" key="1">
    <source>
        <dbReference type="Pfam" id="PF00534"/>
    </source>
</evidence>
<evidence type="ECO:0000313" key="3">
    <source>
        <dbReference type="Proteomes" id="UP000451233"/>
    </source>
</evidence>
<name>A0A7K1Y2K2_9SPHI</name>
<keyword evidence="2" id="KW-0808">Transferase</keyword>
<feature type="domain" description="Glycosyl transferase family 1" evidence="1">
    <location>
        <begin position="212"/>
        <end position="376"/>
    </location>
</feature>
<dbReference type="EMBL" id="WVHS01000005">
    <property type="protein sequence ID" value="MXV17442.1"/>
    <property type="molecule type" value="Genomic_DNA"/>
</dbReference>
<gene>
    <name evidence="2" type="ORF">GS398_19240</name>
</gene>
<dbReference type="SUPFAM" id="SSF53756">
    <property type="entry name" value="UDP-Glycosyltransferase/glycogen phosphorylase"/>
    <property type="match status" value="1"/>
</dbReference>
<organism evidence="2 3">
    <name type="scientific">Hufsiella ginkgonis</name>
    <dbReference type="NCBI Taxonomy" id="2695274"/>
    <lineage>
        <taxon>Bacteria</taxon>
        <taxon>Pseudomonadati</taxon>
        <taxon>Bacteroidota</taxon>
        <taxon>Sphingobacteriia</taxon>
        <taxon>Sphingobacteriales</taxon>
        <taxon>Sphingobacteriaceae</taxon>
        <taxon>Hufsiella</taxon>
    </lineage>
</organism>
<comment type="caution">
    <text evidence="2">The sequence shown here is derived from an EMBL/GenBank/DDBJ whole genome shotgun (WGS) entry which is preliminary data.</text>
</comment>
<dbReference type="GO" id="GO:0016757">
    <property type="term" value="F:glycosyltransferase activity"/>
    <property type="evidence" value="ECO:0007669"/>
    <property type="project" value="InterPro"/>
</dbReference>
<dbReference type="Gene3D" id="3.40.50.2000">
    <property type="entry name" value="Glycogen Phosphorylase B"/>
    <property type="match status" value="2"/>
</dbReference>
<dbReference type="InterPro" id="IPR050194">
    <property type="entry name" value="Glycosyltransferase_grp1"/>
</dbReference>
<sequence length="399" mass="44420">MKLLHVIGSMDPRSGGPCQGIRNSNSAMVNLGVEREIVCLDAPDASFLGMDDFPIHALGPARGPWHYAEKLYPWLMNNLGRFDVVIINGLWIYSSYAAHRAFKKLKRASPGADLPRVYVMPHGMLDPYFQRARDRRFKAIRNWFYWKLVERAVVNDSAGLLFTCETELLLARGTFSGYRPRKELNVGYGIVQPPDYTPQMSEAFSARCPGLDGQPYLLFLSRIHGKKGVDLLIKSFAAHIKASASREKALPKLVIAGPGTETPYGKRLVYLINQFPHLKERVLFTGMLTGDAKWGAVYGCEAFILPSHQENFGIAVVEALACKKPVLISNQVNICMEIHAGGAGIVATDTLTGTWDLLRKWFSLGDEERAQMGQNALAVYQSHFHIDPFSVALHQAISE</sequence>
<dbReference type="PANTHER" id="PTHR45947:SF3">
    <property type="entry name" value="SULFOQUINOVOSYL TRANSFERASE SQD2"/>
    <property type="match status" value="1"/>
</dbReference>
<evidence type="ECO:0000313" key="2">
    <source>
        <dbReference type="EMBL" id="MXV17442.1"/>
    </source>
</evidence>
<protein>
    <submittedName>
        <fullName evidence="2">Glycosyltransferase</fullName>
    </submittedName>
</protein>
<dbReference type="InterPro" id="IPR001296">
    <property type="entry name" value="Glyco_trans_1"/>
</dbReference>